<evidence type="ECO:0000259" key="5">
    <source>
        <dbReference type="Pfam" id="PF00205"/>
    </source>
</evidence>
<dbReference type="RefSeq" id="WP_090223737.1">
    <property type="nucleotide sequence ID" value="NZ_FNNU01000001.1"/>
</dbReference>
<evidence type="ECO:0000259" key="6">
    <source>
        <dbReference type="Pfam" id="PF02775"/>
    </source>
</evidence>
<keyword evidence="4" id="KW-0472">Membrane</keyword>
<evidence type="ECO:0000259" key="7">
    <source>
        <dbReference type="Pfam" id="PF02776"/>
    </source>
</evidence>
<dbReference type="InterPro" id="IPR011766">
    <property type="entry name" value="TPP_enzyme_TPP-bd"/>
</dbReference>
<reference evidence="9" key="1">
    <citation type="submission" date="2016-10" db="EMBL/GenBank/DDBJ databases">
        <authorList>
            <person name="Varghese N."/>
            <person name="Submissions S."/>
        </authorList>
    </citation>
    <scope>NUCLEOTIDE SEQUENCE [LARGE SCALE GENOMIC DNA]</scope>
    <source>
        <strain evidence="9">NRRL B-59562</strain>
    </source>
</reference>
<dbReference type="EMBL" id="FNNU01000001">
    <property type="protein sequence ID" value="SDW10041.1"/>
    <property type="molecule type" value="Genomic_DNA"/>
</dbReference>
<dbReference type="GO" id="GO:0019752">
    <property type="term" value="P:carboxylic acid metabolic process"/>
    <property type="evidence" value="ECO:0007669"/>
    <property type="project" value="UniProtKB-ARBA"/>
</dbReference>
<dbReference type="STRING" id="1007099.SAMN05216287_0138"/>
<dbReference type="InterPro" id="IPR029035">
    <property type="entry name" value="DHS-like_NAD/FAD-binding_dom"/>
</dbReference>
<dbReference type="SMR" id="A0A1H2QSC8"/>
<dbReference type="InterPro" id="IPR012001">
    <property type="entry name" value="Thiamin_PyroP_enz_TPP-bd_dom"/>
</dbReference>
<organism evidence="8 9">
    <name type="scientific">Pseudomonas kuykendallii</name>
    <dbReference type="NCBI Taxonomy" id="1007099"/>
    <lineage>
        <taxon>Bacteria</taxon>
        <taxon>Pseudomonadati</taxon>
        <taxon>Pseudomonadota</taxon>
        <taxon>Gammaproteobacteria</taxon>
        <taxon>Pseudomonadales</taxon>
        <taxon>Pseudomonadaceae</taxon>
        <taxon>Pseudomonas</taxon>
    </lineage>
</organism>
<dbReference type="Proteomes" id="UP000243778">
    <property type="component" value="Unassembled WGS sequence"/>
</dbReference>
<dbReference type="SUPFAM" id="SSF52518">
    <property type="entry name" value="Thiamin diphosphate-binding fold (THDP-binding)"/>
    <property type="match status" value="2"/>
</dbReference>
<dbReference type="GO" id="GO:0030976">
    <property type="term" value="F:thiamine pyrophosphate binding"/>
    <property type="evidence" value="ECO:0007669"/>
    <property type="project" value="InterPro"/>
</dbReference>
<dbReference type="AlphaFoldDB" id="A0A1H2QSC8"/>
<protein>
    <submittedName>
        <fullName evidence="8">Benzoylformate decarboxylase</fullName>
    </submittedName>
</protein>
<feature type="domain" description="Thiamine pyrophosphate enzyme central" evidence="5">
    <location>
        <begin position="190"/>
        <end position="325"/>
    </location>
</feature>
<evidence type="ECO:0000256" key="3">
    <source>
        <dbReference type="RuleBase" id="RU362132"/>
    </source>
</evidence>
<feature type="domain" description="Thiamine pyrophosphate enzyme N-terminal TPP-binding" evidence="7">
    <location>
        <begin position="6"/>
        <end position="107"/>
    </location>
</feature>
<feature type="domain" description="Thiamine pyrophosphate enzyme TPP-binding" evidence="6">
    <location>
        <begin position="380"/>
        <end position="522"/>
    </location>
</feature>
<dbReference type="GO" id="GO:0000287">
    <property type="term" value="F:magnesium ion binding"/>
    <property type="evidence" value="ECO:0007669"/>
    <property type="project" value="InterPro"/>
</dbReference>
<keyword evidence="4" id="KW-0812">Transmembrane</keyword>
<evidence type="ECO:0000313" key="8">
    <source>
        <dbReference type="EMBL" id="SDW10041.1"/>
    </source>
</evidence>
<proteinExistence type="inferred from homology"/>
<keyword evidence="2 3" id="KW-0786">Thiamine pyrophosphate</keyword>
<evidence type="ECO:0000256" key="1">
    <source>
        <dbReference type="ARBA" id="ARBA00007812"/>
    </source>
</evidence>
<keyword evidence="4" id="KW-1133">Transmembrane helix</keyword>
<gene>
    <name evidence="8" type="ORF">SAMN05216287_0138</name>
</gene>
<dbReference type="InterPro" id="IPR012000">
    <property type="entry name" value="Thiamin_PyroP_enz_cen_dom"/>
</dbReference>
<dbReference type="InterPro" id="IPR045229">
    <property type="entry name" value="TPP_enz"/>
</dbReference>
<dbReference type="PANTHER" id="PTHR18968:SF133">
    <property type="entry name" value="BENZOYLFORMATE DECARBOXYLASE"/>
    <property type="match status" value="1"/>
</dbReference>
<dbReference type="CDD" id="cd07035">
    <property type="entry name" value="TPP_PYR_POX_like"/>
    <property type="match status" value="1"/>
</dbReference>
<dbReference type="InterPro" id="IPR000399">
    <property type="entry name" value="TPP-bd_CS"/>
</dbReference>
<keyword evidence="9" id="KW-1185">Reference proteome</keyword>
<evidence type="ECO:0000313" key="9">
    <source>
        <dbReference type="Proteomes" id="UP000243778"/>
    </source>
</evidence>
<dbReference type="Pfam" id="PF00205">
    <property type="entry name" value="TPP_enzyme_M"/>
    <property type="match status" value="1"/>
</dbReference>
<evidence type="ECO:0000256" key="2">
    <source>
        <dbReference type="ARBA" id="ARBA00023052"/>
    </source>
</evidence>
<dbReference type="PANTHER" id="PTHR18968">
    <property type="entry name" value="THIAMINE PYROPHOSPHATE ENZYMES"/>
    <property type="match status" value="1"/>
</dbReference>
<dbReference type="GO" id="GO:0003984">
    <property type="term" value="F:acetolactate synthase activity"/>
    <property type="evidence" value="ECO:0007669"/>
    <property type="project" value="TreeGrafter"/>
</dbReference>
<dbReference type="NCBIfam" id="NF005485">
    <property type="entry name" value="PRK07092.1"/>
    <property type="match status" value="1"/>
</dbReference>
<name>A0A1H2QSC8_9PSED</name>
<dbReference type="OrthoDB" id="9773408at2"/>
<dbReference type="Gene3D" id="3.40.50.1220">
    <property type="entry name" value="TPP-binding domain"/>
    <property type="match status" value="1"/>
</dbReference>
<dbReference type="GO" id="GO:0050660">
    <property type="term" value="F:flavin adenine dinucleotide binding"/>
    <property type="evidence" value="ECO:0007669"/>
    <property type="project" value="TreeGrafter"/>
</dbReference>
<accession>A0A1H2QSC8</accession>
<dbReference type="InterPro" id="IPR029061">
    <property type="entry name" value="THDP-binding"/>
</dbReference>
<dbReference type="Gene3D" id="3.40.50.970">
    <property type="match status" value="2"/>
</dbReference>
<evidence type="ECO:0000256" key="4">
    <source>
        <dbReference type="SAM" id="Phobius"/>
    </source>
</evidence>
<dbReference type="CDD" id="cd02002">
    <property type="entry name" value="TPP_BFDC"/>
    <property type="match status" value="1"/>
</dbReference>
<comment type="similarity">
    <text evidence="1 3">Belongs to the TPP enzyme family.</text>
</comment>
<dbReference type="Pfam" id="PF02776">
    <property type="entry name" value="TPP_enzyme_N"/>
    <property type="match status" value="1"/>
</dbReference>
<dbReference type="SUPFAM" id="SSF52467">
    <property type="entry name" value="DHS-like NAD/FAD-binding domain"/>
    <property type="match status" value="1"/>
</dbReference>
<feature type="transmembrane region" description="Helical" evidence="4">
    <location>
        <begin position="396"/>
        <end position="418"/>
    </location>
</feature>
<dbReference type="PROSITE" id="PS00187">
    <property type="entry name" value="TPP_ENZYMES"/>
    <property type="match status" value="1"/>
</dbReference>
<dbReference type="Pfam" id="PF02775">
    <property type="entry name" value="TPP_enzyme_C"/>
    <property type="match status" value="1"/>
</dbReference>
<sequence length="527" mass="55095">MPSVHSATYDLLRHHGLTTVFGNPGSNELPFLKNFPEDFRYILALQEAVVLGIADGYAQASGQPALVNLHAAAGTGNAMGALTNALSAHSPLVVTAGQQVRESIGVEPLLTNVDAALLPRPLVKWSHEPASAGDVPRAFSQAIHLAALPPAGPVYLSIPYDDWDRPAAEQAAHLVERRVHGRAQPPAALIAELAERLHGARNPVLILGAEVDTPGAYAAAVALADRQRLPVWAAPSIPRCPFPTTHPGFRGLLPAGMASIARLLEGHDLILVIGAPVFRYHQFDPGACLPAGAALVAILDDPLEASRPLMGEAILGDPQLSLEALLALLPASSRPAPQALPAPPALTGDAPGGMAPEQVFDIVAELAPADAVYVNESTSTTAALWQRLPMRHPRSYFFPAAGGLGFGIAAAIGAQLALPQRQVIGLIGDGSANYAITGLWTAVQYRIPAIFVILNNGTYGALRWFAGQLRAEQVPGLDVPGIDFCALAAGYGMRALKASDAAGLRDALRAALEAGEPMLIEVSTRFG</sequence>